<dbReference type="EC" id="4.3.2.5" evidence="1"/>
<keyword evidence="9" id="KW-0862">Zinc</keyword>
<dbReference type="InterPro" id="IPR001258">
    <property type="entry name" value="NHL_repeat"/>
</dbReference>
<keyword evidence="9" id="KW-0106">Calcium</keyword>
<dbReference type="PROSITE" id="PS51125">
    <property type="entry name" value="NHL"/>
    <property type="match status" value="2"/>
</dbReference>
<sequence>MHPFQQPAQQDDVQLSPSYKNDFEEVAGWPQSQLKLGQISAVTFDTSGNVVIFHRGDHVWDATTFDNSDTYLKKNEGPIEKNTIITLNPDSGQVIHQWGANLFFIPHGITIDSSGNVFLTDVALHQVFKFPPRGGQGKPLMVLGTRFEHGADRNHFCKPTAVAVTKSGDFFVADGYCNHRVIKFNSKGEFLMQFGQRAHTLDPDQMKPLPHSAFSIPHALALIEEKNLISVADRENGRIQIFRINNGSFAGEIKLREFGRRLFSIAYTPLQGGMLFAVNGPDFYDASIPVRGFAIGISSQQVVSTFGNFKNPHDLAVSYDGREVYVAEIDPYKISKFVDKSSGNATVQRVESSAVVEDKAPPAVEITESPRQFLPMIEESPHVLPQSVEALIVVAALVSISMVAVIFVLVRRRGRGPCCYWFCNKKWHVGRTPTETFKLGHLLDPHSGFELVGQEMSDEEIDDESDPLSNSFATKA</sequence>
<keyword evidence="3" id="KW-0732">Signal</keyword>
<dbReference type="Pfam" id="PF01436">
    <property type="entry name" value="NHL"/>
    <property type="match status" value="1"/>
</dbReference>
<keyword evidence="13" id="KW-1133">Transmembrane helix</keyword>
<dbReference type="GO" id="GO:0046872">
    <property type="term" value="F:metal ion binding"/>
    <property type="evidence" value="ECO:0007669"/>
    <property type="project" value="UniProtKB-KW"/>
</dbReference>
<feature type="binding site" evidence="8">
    <location>
        <position position="234"/>
    </location>
    <ligand>
        <name>a protein</name>
        <dbReference type="ChEBI" id="CHEBI:16541"/>
    </ligand>
    <ligandPart>
        <name>C-terminal Xaa-(2S)-2-hydroxyglycine residue</name>
        <dbReference type="ChEBI" id="CHEBI:142768"/>
    </ligandPart>
</feature>
<comment type="caution">
    <text evidence="14">The sequence shown here is derived from an EMBL/GenBank/DDBJ whole genome shotgun (WGS) entry which is preliminary data.</text>
</comment>
<keyword evidence="6" id="KW-0325">Glycoprotein</keyword>
<evidence type="ECO:0000256" key="10">
    <source>
        <dbReference type="PIRSR" id="PIRSR600720-3"/>
    </source>
</evidence>
<feature type="binding site" evidence="8">
    <location>
        <position position="55"/>
    </location>
    <ligand>
        <name>a protein</name>
        <dbReference type="ChEBI" id="CHEBI:16541"/>
    </ligand>
    <ligandPart>
        <name>C-terminal Xaa-(2S)-2-hydroxyglycine residue</name>
        <dbReference type="ChEBI" id="CHEBI:142768"/>
    </ligandPart>
</feature>
<evidence type="ECO:0000256" key="13">
    <source>
        <dbReference type="SAM" id="Phobius"/>
    </source>
</evidence>
<dbReference type="PRINTS" id="PR00790">
    <property type="entry name" value="PAMONOXGNASE"/>
</dbReference>
<dbReference type="GO" id="GO:0006518">
    <property type="term" value="P:peptide metabolic process"/>
    <property type="evidence" value="ECO:0007669"/>
    <property type="project" value="InterPro"/>
</dbReference>
<evidence type="ECO:0000256" key="9">
    <source>
        <dbReference type="PIRSR" id="PIRSR600720-2"/>
    </source>
</evidence>
<evidence type="ECO:0000256" key="6">
    <source>
        <dbReference type="ARBA" id="ARBA00023180"/>
    </source>
</evidence>
<feature type="binding site" evidence="9">
    <location>
        <position position="218"/>
    </location>
    <ligand>
        <name>Zn(2+)</name>
        <dbReference type="ChEBI" id="CHEBI:29105"/>
        <note>catalytic</note>
    </ligand>
</feature>
<dbReference type="AlphaFoldDB" id="A0A8S1C3P1"/>
<evidence type="ECO:0000256" key="5">
    <source>
        <dbReference type="ARBA" id="ARBA00023157"/>
    </source>
</evidence>
<evidence type="ECO:0000256" key="1">
    <source>
        <dbReference type="ARBA" id="ARBA00012343"/>
    </source>
</evidence>
<dbReference type="CDD" id="cd14958">
    <property type="entry name" value="NHL_PAL_like"/>
    <property type="match status" value="1"/>
</dbReference>
<dbReference type="Proteomes" id="UP000494165">
    <property type="component" value="Unassembled WGS sequence"/>
</dbReference>
<feature type="compositionally biased region" description="Polar residues" evidence="12">
    <location>
        <begin position="467"/>
        <end position="476"/>
    </location>
</feature>
<evidence type="ECO:0000256" key="3">
    <source>
        <dbReference type="ARBA" id="ARBA00022729"/>
    </source>
</evidence>
<reference evidence="14 15" key="1">
    <citation type="submission" date="2020-04" db="EMBL/GenBank/DDBJ databases">
        <authorList>
            <person name="Alioto T."/>
            <person name="Alioto T."/>
            <person name="Gomez Garrido J."/>
        </authorList>
    </citation>
    <scope>NUCLEOTIDE SEQUENCE [LARGE SCALE GENOMIC DNA]</scope>
</reference>
<organism evidence="14 15">
    <name type="scientific">Cloeon dipterum</name>
    <dbReference type="NCBI Taxonomy" id="197152"/>
    <lineage>
        <taxon>Eukaryota</taxon>
        <taxon>Metazoa</taxon>
        <taxon>Ecdysozoa</taxon>
        <taxon>Arthropoda</taxon>
        <taxon>Hexapoda</taxon>
        <taxon>Insecta</taxon>
        <taxon>Pterygota</taxon>
        <taxon>Palaeoptera</taxon>
        <taxon>Ephemeroptera</taxon>
        <taxon>Pisciforma</taxon>
        <taxon>Baetidae</taxon>
        <taxon>Cloeon</taxon>
    </lineage>
</organism>
<keyword evidence="7" id="KW-0456">Lyase</keyword>
<keyword evidence="13" id="KW-0472">Membrane</keyword>
<dbReference type="GO" id="GO:0005576">
    <property type="term" value="C:extracellular region"/>
    <property type="evidence" value="ECO:0007669"/>
    <property type="project" value="TreeGrafter"/>
</dbReference>
<feature type="binding site" evidence="9">
    <location>
        <position position="42"/>
    </location>
    <ligand>
        <name>Ca(2+)</name>
        <dbReference type="ChEBI" id="CHEBI:29108"/>
        <note>structural</note>
    </ligand>
</feature>
<comment type="cofactor">
    <cofactor evidence="9">
        <name>Zn(2+)</name>
        <dbReference type="ChEBI" id="CHEBI:29105"/>
    </cofactor>
    <text evidence="9">Binds one Zn(2+) ion per subunit.</text>
</comment>
<feature type="repeat" description="NHL" evidence="11">
    <location>
        <begin position="148"/>
        <end position="187"/>
    </location>
</feature>
<evidence type="ECO:0000256" key="11">
    <source>
        <dbReference type="PROSITE-ProRule" id="PRU00504"/>
    </source>
</evidence>
<evidence type="ECO:0000313" key="14">
    <source>
        <dbReference type="EMBL" id="CAB3363440.1"/>
    </source>
</evidence>
<accession>A0A8S1C3P1</accession>
<keyword evidence="15" id="KW-1185">Reference proteome</keyword>
<keyword evidence="5 10" id="KW-1015">Disulfide bond</keyword>
<evidence type="ECO:0000256" key="12">
    <source>
        <dbReference type="SAM" id="MobiDB-lite"/>
    </source>
</evidence>
<feature type="transmembrane region" description="Helical" evidence="13">
    <location>
        <begin position="390"/>
        <end position="410"/>
    </location>
</feature>
<keyword evidence="13" id="KW-0812">Transmembrane</keyword>
<keyword evidence="2 9" id="KW-0479">Metal-binding</keyword>
<proteinExistence type="predicted"/>
<dbReference type="OrthoDB" id="10018185at2759"/>
<protein>
    <recommendedName>
        <fullName evidence="1">peptidylamidoglycolate lyase</fullName>
        <ecNumber evidence="1">4.3.2.5</ecNumber>
    </recommendedName>
</protein>
<feature type="region of interest" description="Disordered" evidence="12">
    <location>
        <begin position="456"/>
        <end position="476"/>
    </location>
</feature>
<dbReference type="PANTHER" id="PTHR10680:SF36">
    <property type="entry name" value="PEPTIDYL-ALPHA-HYDROXYGLYCINE ALPHA-AMIDATING LYASE 1"/>
    <property type="match status" value="1"/>
</dbReference>
<gene>
    <name evidence="14" type="ORF">CLODIP_2_CD02282</name>
</gene>
<evidence type="ECO:0000256" key="2">
    <source>
        <dbReference type="ARBA" id="ARBA00022723"/>
    </source>
</evidence>
<feature type="binding site" evidence="9">
    <location>
        <position position="314"/>
    </location>
    <ligand>
        <name>Cu(2+)</name>
        <dbReference type="ChEBI" id="CHEBI:29036"/>
        <label>2</label>
        <note>catalytic</note>
    </ligand>
</feature>
<keyword evidence="4" id="KW-0677">Repeat</keyword>
<feature type="compositionally biased region" description="Acidic residues" evidence="12">
    <location>
        <begin position="456"/>
        <end position="466"/>
    </location>
</feature>
<evidence type="ECO:0000313" key="15">
    <source>
        <dbReference type="Proteomes" id="UP000494165"/>
    </source>
</evidence>
<dbReference type="GO" id="GO:0016020">
    <property type="term" value="C:membrane"/>
    <property type="evidence" value="ECO:0007669"/>
    <property type="project" value="InterPro"/>
</dbReference>
<feature type="binding site" evidence="9">
    <location>
        <position position="313"/>
    </location>
    <ligand>
        <name>Zn(2+)</name>
        <dbReference type="ChEBI" id="CHEBI:29105"/>
        <note>catalytic</note>
    </ligand>
</feature>
<feature type="repeat" description="NHL" evidence="11">
    <location>
        <begin position="92"/>
        <end position="133"/>
    </location>
</feature>
<feature type="binding site" evidence="8">
    <location>
        <position position="176"/>
    </location>
    <ligand>
        <name>a protein</name>
        <dbReference type="ChEBI" id="CHEBI:16541"/>
    </ligand>
    <ligandPart>
        <name>C-terminal Xaa-(2S)-2-hydroxyglycine residue</name>
        <dbReference type="ChEBI" id="CHEBI:142768"/>
    </ligandPart>
</feature>
<evidence type="ECO:0000256" key="7">
    <source>
        <dbReference type="ARBA" id="ARBA00023239"/>
    </source>
</evidence>
<dbReference type="Gene3D" id="2.120.10.30">
    <property type="entry name" value="TolB, C-terminal domain"/>
    <property type="match status" value="1"/>
</dbReference>
<dbReference type="InterPro" id="IPR000720">
    <property type="entry name" value="PHM/PAL"/>
</dbReference>
<dbReference type="SUPFAM" id="SSF101898">
    <property type="entry name" value="NHL repeat"/>
    <property type="match status" value="1"/>
</dbReference>
<dbReference type="PANTHER" id="PTHR10680">
    <property type="entry name" value="PEPTIDYL-GLYCINE ALPHA-AMIDATING MONOOXYGENASE"/>
    <property type="match status" value="1"/>
</dbReference>
<evidence type="ECO:0000256" key="4">
    <source>
        <dbReference type="ARBA" id="ARBA00022737"/>
    </source>
</evidence>
<dbReference type="GO" id="GO:0004598">
    <property type="term" value="F:peptidylamidoglycolate lyase activity"/>
    <property type="evidence" value="ECO:0007669"/>
    <property type="project" value="UniProtKB-EC"/>
</dbReference>
<feature type="disulfide bond" evidence="10">
    <location>
        <begin position="157"/>
        <end position="177"/>
    </location>
</feature>
<feature type="binding site" evidence="9">
    <location>
        <position position="107"/>
    </location>
    <ligand>
        <name>Cu(2+)</name>
        <dbReference type="ChEBI" id="CHEBI:29036"/>
        <label>1</label>
        <note>catalytic</note>
    </ligand>
</feature>
<dbReference type="InterPro" id="IPR011042">
    <property type="entry name" value="6-blade_b-propeller_TolB-like"/>
</dbReference>
<dbReference type="EMBL" id="CADEPI010000012">
    <property type="protein sequence ID" value="CAB3363440.1"/>
    <property type="molecule type" value="Genomic_DNA"/>
</dbReference>
<name>A0A8S1C3P1_9INSE</name>
<evidence type="ECO:0000256" key="8">
    <source>
        <dbReference type="PIRSR" id="PIRSR600720-1"/>
    </source>
</evidence>